<dbReference type="Proteomes" id="UP001519064">
    <property type="component" value="Unassembled WGS sequence"/>
</dbReference>
<comment type="caution">
    <text evidence="1">The sequence shown here is derived from an EMBL/GenBank/DDBJ whole genome shotgun (WGS) entry which is preliminary data.</text>
</comment>
<protein>
    <submittedName>
        <fullName evidence="1">Uncharacterized protein</fullName>
    </submittedName>
</protein>
<reference evidence="1 2" key="1">
    <citation type="submission" date="2020-11" db="EMBL/GenBank/DDBJ databases">
        <title>Streptomyces spirodelae sp. nov., isolated from duckweed.</title>
        <authorList>
            <person name="Saimee Y."/>
            <person name="Duangmal K."/>
        </authorList>
    </citation>
    <scope>NUCLEOTIDE SEQUENCE [LARGE SCALE GENOMIC DNA]</scope>
    <source>
        <strain evidence="1 2">S16-07</strain>
    </source>
</reference>
<dbReference type="RefSeq" id="WP_209241218.1">
    <property type="nucleotide sequence ID" value="NZ_JADKMA010000110.1"/>
</dbReference>
<evidence type="ECO:0000313" key="2">
    <source>
        <dbReference type="Proteomes" id="UP001519064"/>
    </source>
</evidence>
<evidence type="ECO:0000313" key="1">
    <source>
        <dbReference type="EMBL" id="MBO8194114.1"/>
    </source>
</evidence>
<gene>
    <name evidence="1" type="ORF">ITI46_20975</name>
</gene>
<accession>A0ABS3XFF9</accession>
<proteinExistence type="predicted"/>
<dbReference type="EMBL" id="JADKMA010000110">
    <property type="protein sequence ID" value="MBO8194114.1"/>
    <property type="molecule type" value="Genomic_DNA"/>
</dbReference>
<keyword evidence="2" id="KW-1185">Reference proteome</keyword>
<organism evidence="1 2">
    <name type="scientific">Streptomyces oryzae</name>
    <dbReference type="NCBI Taxonomy" id="1434886"/>
    <lineage>
        <taxon>Bacteria</taxon>
        <taxon>Bacillati</taxon>
        <taxon>Actinomycetota</taxon>
        <taxon>Actinomycetes</taxon>
        <taxon>Kitasatosporales</taxon>
        <taxon>Streptomycetaceae</taxon>
        <taxon>Streptomyces</taxon>
    </lineage>
</organism>
<sequence>MTNGDLRLGRCGACGGGEVYRGEYVAQGGLRPAGAGAFGAKQAVFDAFVCAVCGHTQLHVRLDARMSSHIRGKLTWIPPQQGMG</sequence>
<name>A0ABS3XFF9_9ACTN</name>